<dbReference type="Proteomes" id="UP000321523">
    <property type="component" value="Unassembled WGS sequence"/>
</dbReference>
<protein>
    <submittedName>
        <fullName evidence="2">Uncharacterized protein</fullName>
    </submittedName>
</protein>
<keyword evidence="3" id="KW-1185">Reference proteome</keyword>
<organism evidence="2 3">
    <name type="scientific">Skermanella aerolata</name>
    <dbReference type="NCBI Taxonomy" id="393310"/>
    <lineage>
        <taxon>Bacteria</taxon>
        <taxon>Pseudomonadati</taxon>
        <taxon>Pseudomonadota</taxon>
        <taxon>Alphaproteobacteria</taxon>
        <taxon>Rhodospirillales</taxon>
        <taxon>Azospirillaceae</taxon>
        <taxon>Skermanella</taxon>
    </lineage>
</organism>
<comment type="caution">
    <text evidence="2">The sequence shown here is derived from an EMBL/GenBank/DDBJ whole genome shotgun (WGS) entry which is preliminary data.</text>
</comment>
<dbReference type="EMBL" id="BJYZ01000013">
    <property type="protein sequence ID" value="GEO38818.1"/>
    <property type="molecule type" value="Genomic_DNA"/>
</dbReference>
<gene>
    <name evidence="2" type="ORF">SAE02_29660</name>
</gene>
<reference evidence="2 3" key="1">
    <citation type="submission" date="2019-07" db="EMBL/GenBank/DDBJ databases">
        <title>Whole genome shotgun sequence of Skermanella aerolata NBRC 106429.</title>
        <authorList>
            <person name="Hosoyama A."/>
            <person name="Uohara A."/>
            <person name="Ohji S."/>
            <person name="Ichikawa N."/>
        </authorList>
    </citation>
    <scope>NUCLEOTIDE SEQUENCE [LARGE SCALE GENOMIC DNA]</scope>
    <source>
        <strain evidence="2 3">NBRC 106429</strain>
    </source>
</reference>
<dbReference type="OrthoDB" id="8482079at2"/>
<feature type="region of interest" description="Disordered" evidence="1">
    <location>
        <begin position="1"/>
        <end position="70"/>
    </location>
</feature>
<sequence length="70" mass="7265">MEDRLFELSAGSASAENLADSPKAPPVPEPAETPDVGPDEEQTGIIPGEIPGRPTDPSDPRFPGSQPDLA</sequence>
<accession>A0A512DQP0</accession>
<evidence type="ECO:0000256" key="1">
    <source>
        <dbReference type="SAM" id="MobiDB-lite"/>
    </source>
</evidence>
<proteinExistence type="predicted"/>
<evidence type="ECO:0000313" key="3">
    <source>
        <dbReference type="Proteomes" id="UP000321523"/>
    </source>
</evidence>
<evidence type="ECO:0000313" key="2">
    <source>
        <dbReference type="EMBL" id="GEO38818.1"/>
    </source>
</evidence>
<name>A0A512DQP0_9PROT</name>
<dbReference type="AlphaFoldDB" id="A0A512DQP0"/>